<dbReference type="AlphaFoldDB" id="A0ABD1UWI9"/>
<accession>A0ABD1UWI9</accession>
<evidence type="ECO:0000313" key="1">
    <source>
        <dbReference type="EMBL" id="KAL2528875.1"/>
    </source>
</evidence>
<comment type="caution">
    <text evidence="1">The sequence shown here is derived from an EMBL/GenBank/DDBJ whole genome shotgun (WGS) entry which is preliminary data.</text>
</comment>
<sequence length="111" mass="12370">MAKDCPVRANKVNPPATTIVFTMEANSKTKSPAVISEEVLVGGLHVDCEYKNGYWYILVSKKYLGKPSSELSSRGKTALQLAQQTPVPNYHFLQLQQQQQLKQQAEMMLSA</sequence>
<evidence type="ECO:0000313" key="2">
    <source>
        <dbReference type="Proteomes" id="UP001604277"/>
    </source>
</evidence>
<organism evidence="1 2">
    <name type="scientific">Forsythia ovata</name>
    <dbReference type="NCBI Taxonomy" id="205694"/>
    <lineage>
        <taxon>Eukaryota</taxon>
        <taxon>Viridiplantae</taxon>
        <taxon>Streptophyta</taxon>
        <taxon>Embryophyta</taxon>
        <taxon>Tracheophyta</taxon>
        <taxon>Spermatophyta</taxon>
        <taxon>Magnoliopsida</taxon>
        <taxon>eudicotyledons</taxon>
        <taxon>Gunneridae</taxon>
        <taxon>Pentapetalae</taxon>
        <taxon>asterids</taxon>
        <taxon>lamiids</taxon>
        <taxon>Lamiales</taxon>
        <taxon>Oleaceae</taxon>
        <taxon>Forsythieae</taxon>
        <taxon>Forsythia</taxon>
    </lineage>
</organism>
<dbReference type="Proteomes" id="UP001604277">
    <property type="component" value="Unassembled WGS sequence"/>
</dbReference>
<reference evidence="2" key="1">
    <citation type="submission" date="2024-07" db="EMBL/GenBank/DDBJ databases">
        <title>Two chromosome-level genome assemblies of Korean endemic species Abeliophyllum distichum and Forsythia ovata (Oleaceae).</title>
        <authorList>
            <person name="Jang H."/>
        </authorList>
    </citation>
    <scope>NUCLEOTIDE SEQUENCE [LARGE SCALE GENOMIC DNA]</scope>
</reference>
<protein>
    <submittedName>
        <fullName evidence="1">Uncharacterized protein</fullName>
    </submittedName>
</protein>
<keyword evidence="2" id="KW-1185">Reference proteome</keyword>
<name>A0ABD1UWI9_9LAMI</name>
<proteinExistence type="predicted"/>
<dbReference type="EMBL" id="JBFOLJ010000006">
    <property type="protein sequence ID" value="KAL2528875.1"/>
    <property type="molecule type" value="Genomic_DNA"/>
</dbReference>
<gene>
    <name evidence="1" type="ORF">Fot_21476</name>
</gene>